<dbReference type="InterPro" id="IPR000073">
    <property type="entry name" value="AB_hydrolase_1"/>
</dbReference>
<keyword evidence="1 3" id="KW-0378">Hydrolase</keyword>
<gene>
    <name evidence="3" type="ORF">RM530_05620</name>
</gene>
<dbReference type="InterPro" id="IPR029058">
    <property type="entry name" value="AB_hydrolase_fold"/>
</dbReference>
<keyword evidence="4" id="KW-1185">Reference proteome</keyword>
<evidence type="ECO:0000313" key="3">
    <source>
        <dbReference type="EMBL" id="MDT0496841.1"/>
    </source>
</evidence>
<reference evidence="3 4" key="1">
    <citation type="submission" date="2023-09" db="EMBL/GenBank/DDBJ databases">
        <authorList>
            <person name="Rey-Velasco X."/>
        </authorList>
    </citation>
    <scope>NUCLEOTIDE SEQUENCE [LARGE SCALE GENOMIC DNA]</scope>
    <source>
        <strain evidence="3 4">W345</strain>
    </source>
</reference>
<dbReference type="SUPFAM" id="SSF53474">
    <property type="entry name" value="alpha/beta-Hydrolases"/>
    <property type="match status" value="1"/>
</dbReference>
<accession>A0ABU2WG47</accession>
<comment type="caution">
    <text evidence="3">The sequence shown here is derived from an EMBL/GenBank/DDBJ whole genome shotgun (WGS) entry which is preliminary data.</text>
</comment>
<name>A0ABU2WG47_9GAMM</name>
<dbReference type="Proteomes" id="UP001254608">
    <property type="component" value="Unassembled WGS sequence"/>
</dbReference>
<proteinExistence type="predicted"/>
<evidence type="ECO:0000259" key="2">
    <source>
        <dbReference type="Pfam" id="PF00561"/>
    </source>
</evidence>
<feature type="domain" description="AB hydrolase-1" evidence="2">
    <location>
        <begin position="34"/>
        <end position="143"/>
    </location>
</feature>
<evidence type="ECO:0000256" key="1">
    <source>
        <dbReference type="ARBA" id="ARBA00022801"/>
    </source>
</evidence>
<dbReference type="PANTHER" id="PTHR43329">
    <property type="entry name" value="EPOXIDE HYDROLASE"/>
    <property type="match status" value="1"/>
</dbReference>
<sequence length="292" mass="31863">MDSRPSPSTDDSTPRVTANGVQFAYLSSGPEDGPLVLCLHGFPDTAQSFRPLLERLAAAGYHAVAPYMRGYAPSGMPANAAYGALDLGRDALALIKAFGAESACIVGHDWGAVAGYAAAGLAPEAVPHLVVAAVPHLRRFMLRPTPQQLQRSRYMLRFQWPGSHAWLGDPQRLAALVQEWSPDWSFTDGDLAPVLATLRNSKRRRAVLGYYRALPKLMADVSAQRVLMAPVLVTTRVIYGADDGCIGREMFLGQEHLFMLNHDQVEMPGVGHFMHCEAPQLFADHVLSFLQD</sequence>
<evidence type="ECO:0000313" key="4">
    <source>
        <dbReference type="Proteomes" id="UP001254608"/>
    </source>
</evidence>
<dbReference type="InterPro" id="IPR000639">
    <property type="entry name" value="Epox_hydrolase-like"/>
</dbReference>
<organism evidence="3 4">
    <name type="scientific">Banduia mediterranea</name>
    <dbReference type="NCBI Taxonomy" id="3075609"/>
    <lineage>
        <taxon>Bacteria</taxon>
        <taxon>Pseudomonadati</taxon>
        <taxon>Pseudomonadota</taxon>
        <taxon>Gammaproteobacteria</taxon>
        <taxon>Nevskiales</taxon>
        <taxon>Algiphilaceae</taxon>
        <taxon>Banduia</taxon>
    </lineage>
</organism>
<dbReference type="RefSeq" id="WP_311364232.1">
    <property type="nucleotide sequence ID" value="NZ_JAVRIC010000005.1"/>
</dbReference>
<dbReference type="PRINTS" id="PR00412">
    <property type="entry name" value="EPOXHYDRLASE"/>
</dbReference>
<dbReference type="EMBL" id="JAVRIC010000005">
    <property type="protein sequence ID" value="MDT0496841.1"/>
    <property type="molecule type" value="Genomic_DNA"/>
</dbReference>
<dbReference type="Pfam" id="PF00561">
    <property type="entry name" value="Abhydrolase_1"/>
    <property type="match status" value="1"/>
</dbReference>
<protein>
    <submittedName>
        <fullName evidence="3">Alpha/beta hydrolase</fullName>
    </submittedName>
</protein>
<dbReference type="Gene3D" id="3.40.50.1820">
    <property type="entry name" value="alpha/beta hydrolase"/>
    <property type="match status" value="1"/>
</dbReference>
<dbReference type="GO" id="GO:0016787">
    <property type="term" value="F:hydrolase activity"/>
    <property type="evidence" value="ECO:0007669"/>
    <property type="project" value="UniProtKB-KW"/>
</dbReference>